<keyword evidence="2" id="KW-1185">Reference proteome</keyword>
<name>A0ACC3BZT4_PYRYE</name>
<comment type="caution">
    <text evidence="1">The sequence shown here is derived from an EMBL/GenBank/DDBJ whole genome shotgun (WGS) entry which is preliminary data.</text>
</comment>
<evidence type="ECO:0000313" key="1">
    <source>
        <dbReference type="EMBL" id="KAK1863067.1"/>
    </source>
</evidence>
<organism evidence="1 2">
    <name type="scientific">Pyropia yezoensis</name>
    <name type="common">Susabi-nori</name>
    <name type="synonym">Porphyra yezoensis</name>
    <dbReference type="NCBI Taxonomy" id="2788"/>
    <lineage>
        <taxon>Eukaryota</taxon>
        <taxon>Rhodophyta</taxon>
        <taxon>Bangiophyceae</taxon>
        <taxon>Bangiales</taxon>
        <taxon>Bangiaceae</taxon>
        <taxon>Pyropia</taxon>
    </lineage>
</organism>
<sequence length="452" mass="45583">MALGSRRRATGGAPLVALRGASRRLRAGRVGGAGVRAGAGAPATHPSPAAAHTAAGAASNSRAPPPPTTVSARRDARERQLASFFAGGFAGTFSAAVTCPMEVVKTRLQQHSSVRPLGVIRSIAAAEGPRGFFTGLPATLVGILPARAVYFWAYATVKAAAARVAGEDSPLVHVAAAASAGVASNTLTNPVWMLKTRMQLQAGAAAAAAAAPAGGAAVAAAVAGSGGPVLYRGYADAIGRILREEGVGAFYKGLGASYWGATETVVQFVVYERLKRVVAERNTAASGGGDGALSSLQLFLSAATAKLIASATTYPHEVVRTRMRQMPTAGAPSKYTGVLRTLLTIGREEGRAGLYAGMGTHLLRVVPSTALMFLTYETVMRLVATRQAARPVAAAAAAAAAAADAAARDAATAAAAASTRGWRRRPAAVGRGAAAGGGGGGSRWTRGGRFYA</sequence>
<evidence type="ECO:0000313" key="2">
    <source>
        <dbReference type="Proteomes" id="UP000798662"/>
    </source>
</evidence>
<gene>
    <name evidence="1" type="ORF">I4F81_005631</name>
</gene>
<reference evidence="1" key="1">
    <citation type="submission" date="2019-11" db="EMBL/GenBank/DDBJ databases">
        <title>Nori genome reveals adaptations in red seaweeds to the harsh intertidal environment.</title>
        <authorList>
            <person name="Wang D."/>
            <person name="Mao Y."/>
        </authorList>
    </citation>
    <scope>NUCLEOTIDE SEQUENCE</scope>
    <source>
        <tissue evidence="1">Gametophyte</tissue>
    </source>
</reference>
<protein>
    <submittedName>
        <fullName evidence="1">Uncharacterized protein</fullName>
    </submittedName>
</protein>
<accession>A0ACC3BZT4</accession>
<dbReference type="Proteomes" id="UP000798662">
    <property type="component" value="Chromosome 2"/>
</dbReference>
<dbReference type="EMBL" id="CM020619">
    <property type="protein sequence ID" value="KAK1863067.1"/>
    <property type="molecule type" value="Genomic_DNA"/>
</dbReference>
<proteinExistence type="predicted"/>